<dbReference type="Gene3D" id="1.10.150.170">
    <property type="entry name" value="Putative methyltransferase TM0872, insert domain"/>
    <property type="match status" value="1"/>
</dbReference>
<feature type="binding site" evidence="6">
    <location>
        <position position="51"/>
    </location>
    <ligand>
        <name>S-adenosyl-L-methionine</name>
        <dbReference type="ChEBI" id="CHEBI:59789"/>
    </ligand>
</feature>
<feature type="binding site" evidence="6">
    <location>
        <begin position="31"/>
        <end position="33"/>
    </location>
    <ligand>
        <name>S-adenosyl-L-methionine</name>
        <dbReference type="ChEBI" id="CHEBI:59789"/>
    </ligand>
</feature>
<keyword evidence="4 6" id="KW-0808">Transferase</keyword>
<evidence type="ECO:0000256" key="1">
    <source>
        <dbReference type="ARBA" id="ARBA00010396"/>
    </source>
</evidence>
<dbReference type="NCBIfam" id="TIGR00006">
    <property type="entry name" value="16S rRNA (cytosine(1402)-N(4))-methyltransferase RsmH"/>
    <property type="match status" value="1"/>
</dbReference>
<dbReference type="GO" id="GO:0070475">
    <property type="term" value="P:rRNA base methylation"/>
    <property type="evidence" value="ECO:0007669"/>
    <property type="project" value="UniProtKB-UniRule"/>
</dbReference>
<reference evidence="7 8" key="1">
    <citation type="journal article" date="2015" name="Nature">
        <title>rRNA introns, odd ribosomes, and small enigmatic genomes across a large radiation of phyla.</title>
        <authorList>
            <person name="Brown C.T."/>
            <person name="Hug L.A."/>
            <person name="Thomas B.C."/>
            <person name="Sharon I."/>
            <person name="Castelle C.J."/>
            <person name="Singh A."/>
            <person name="Wilkins M.J."/>
            <person name="Williams K.H."/>
            <person name="Banfield J.F."/>
        </authorList>
    </citation>
    <scope>NUCLEOTIDE SEQUENCE [LARGE SCALE GENOMIC DNA]</scope>
</reference>
<comment type="function">
    <text evidence="6">Specifically methylates the N4 position of cytidine in position 1402 (C1402) of 16S rRNA.</text>
</comment>
<dbReference type="Pfam" id="PF01795">
    <property type="entry name" value="Methyltransf_5"/>
    <property type="match status" value="1"/>
</dbReference>
<sequence>MEHISVLREEVLHGLDPHVGDRIIDCTLGDGGHTRAILERVGSMGRLLAIDLDEQNIDLFKKDYLETLSQVIFVHGNFSRLLDIALAHEFNYVQGILFDLGWSSRQFSESGRGFSFMADEPLDMRLDAYHGETAADVLNNRSLEDLGRIFREYGEEPRWREVAKAVQTRRKKCPFKTTGDFVEVVESIIKRWGALHPATRVFQALRVEVNNELENLQNALPQAFELLAHGGRLAVISFHSLEDRIVKRFFKQCEGVIITKKPIIASRSEVLKNRRARSAKLRIIQK</sequence>
<comment type="caution">
    <text evidence="7">The sequence shown here is derived from an EMBL/GenBank/DDBJ whole genome shotgun (WGS) entry which is preliminary data.</text>
</comment>
<dbReference type="GO" id="GO:0071424">
    <property type="term" value="F:rRNA (cytosine-N4-)-methyltransferase activity"/>
    <property type="evidence" value="ECO:0007669"/>
    <property type="project" value="UniProtKB-UniRule"/>
</dbReference>
<proteinExistence type="inferred from homology"/>
<evidence type="ECO:0000313" key="8">
    <source>
        <dbReference type="Proteomes" id="UP000033999"/>
    </source>
</evidence>
<comment type="catalytic activity">
    <reaction evidence="6">
        <text>cytidine(1402) in 16S rRNA + S-adenosyl-L-methionine = N(4)-methylcytidine(1402) in 16S rRNA + S-adenosyl-L-homocysteine + H(+)</text>
        <dbReference type="Rhea" id="RHEA:42928"/>
        <dbReference type="Rhea" id="RHEA-COMP:10286"/>
        <dbReference type="Rhea" id="RHEA-COMP:10287"/>
        <dbReference type="ChEBI" id="CHEBI:15378"/>
        <dbReference type="ChEBI" id="CHEBI:57856"/>
        <dbReference type="ChEBI" id="CHEBI:59789"/>
        <dbReference type="ChEBI" id="CHEBI:74506"/>
        <dbReference type="ChEBI" id="CHEBI:82748"/>
        <dbReference type="EC" id="2.1.1.199"/>
    </reaction>
</comment>
<feature type="binding site" evidence="6">
    <location>
        <position position="99"/>
    </location>
    <ligand>
        <name>S-adenosyl-L-methionine</name>
        <dbReference type="ChEBI" id="CHEBI:59789"/>
    </ligand>
</feature>
<organism evidence="7 8">
    <name type="scientific">Candidatus Magasanikbacteria bacterium GW2011_GWA2_45_39</name>
    <dbReference type="NCBI Taxonomy" id="1619041"/>
    <lineage>
        <taxon>Bacteria</taxon>
        <taxon>Candidatus Magasanikiibacteriota</taxon>
    </lineage>
</organism>
<dbReference type="InterPro" id="IPR002903">
    <property type="entry name" value="RsmH"/>
</dbReference>
<dbReference type="GO" id="GO:0005737">
    <property type="term" value="C:cytoplasm"/>
    <property type="evidence" value="ECO:0007669"/>
    <property type="project" value="UniProtKB-SubCell"/>
</dbReference>
<keyword evidence="6" id="KW-0963">Cytoplasm</keyword>
<feature type="binding site" evidence="6">
    <location>
        <position position="106"/>
    </location>
    <ligand>
        <name>S-adenosyl-L-methionine</name>
        <dbReference type="ChEBI" id="CHEBI:59789"/>
    </ligand>
</feature>
<dbReference type="HAMAP" id="MF_01007">
    <property type="entry name" value="16SrRNA_methyltr_H"/>
    <property type="match status" value="1"/>
</dbReference>
<dbReference type="Proteomes" id="UP000033999">
    <property type="component" value="Unassembled WGS sequence"/>
</dbReference>
<keyword evidence="5 6" id="KW-0949">S-adenosyl-L-methionine</keyword>
<gene>
    <name evidence="6" type="primary">rsmH</name>
    <name evidence="7" type="ORF">UX10_C0001G0055</name>
</gene>
<protein>
    <recommendedName>
        <fullName evidence="6">Ribosomal RNA small subunit methyltransferase H</fullName>
        <ecNumber evidence="6">2.1.1.199</ecNumber>
    </recommendedName>
    <alternativeName>
        <fullName evidence="6">16S rRNA m(4)C1402 methyltransferase</fullName>
    </alternativeName>
    <alternativeName>
        <fullName evidence="6">rRNA (cytosine-N(4)-)-methyltransferase RsmH</fullName>
    </alternativeName>
</protein>
<dbReference type="EMBL" id="LCKX01000001">
    <property type="protein sequence ID" value="KKU08296.1"/>
    <property type="molecule type" value="Genomic_DNA"/>
</dbReference>
<comment type="subcellular location">
    <subcellularLocation>
        <location evidence="6">Cytoplasm</location>
    </subcellularLocation>
</comment>
<feature type="binding site" evidence="6">
    <location>
        <position position="78"/>
    </location>
    <ligand>
        <name>S-adenosyl-L-methionine</name>
        <dbReference type="ChEBI" id="CHEBI:59789"/>
    </ligand>
</feature>
<dbReference type="SUPFAM" id="SSF53335">
    <property type="entry name" value="S-adenosyl-L-methionine-dependent methyltransferases"/>
    <property type="match status" value="1"/>
</dbReference>
<dbReference type="EC" id="2.1.1.199" evidence="6"/>
<dbReference type="PANTHER" id="PTHR11265">
    <property type="entry name" value="S-ADENOSYL-METHYLTRANSFERASE MRAW"/>
    <property type="match status" value="1"/>
</dbReference>
<evidence type="ECO:0000256" key="3">
    <source>
        <dbReference type="ARBA" id="ARBA00022603"/>
    </source>
</evidence>
<dbReference type="PATRIC" id="fig|1619041.3.peg.56"/>
<evidence type="ECO:0000256" key="5">
    <source>
        <dbReference type="ARBA" id="ARBA00022691"/>
    </source>
</evidence>
<dbReference type="SUPFAM" id="SSF81799">
    <property type="entry name" value="Putative methyltransferase TM0872, insert domain"/>
    <property type="match status" value="1"/>
</dbReference>
<evidence type="ECO:0000256" key="2">
    <source>
        <dbReference type="ARBA" id="ARBA00022552"/>
    </source>
</evidence>
<dbReference type="PANTHER" id="PTHR11265:SF0">
    <property type="entry name" value="12S RRNA N4-METHYLCYTIDINE METHYLTRANSFERASE"/>
    <property type="match status" value="1"/>
</dbReference>
<dbReference type="PIRSF" id="PIRSF004486">
    <property type="entry name" value="MraW"/>
    <property type="match status" value="1"/>
</dbReference>
<evidence type="ECO:0000313" key="7">
    <source>
        <dbReference type="EMBL" id="KKU08296.1"/>
    </source>
</evidence>
<accession>A0A0G1MIV6</accession>
<evidence type="ECO:0000256" key="4">
    <source>
        <dbReference type="ARBA" id="ARBA00022679"/>
    </source>
</evidence>
<dbReference type="Gene3D" id="3.40.50.150">
    <property type="entry name" value="Vaccinia Virus protein VP39"/>
    <property type="match status" value="1"/>
</dbReference>
<dbReference type="InterPro" id="IPR023397">
    <property type="entry name" value="SAM-dep_MeTrfase_MraW_recog"/>
</dbReference>
<keyword evidence="2 6" id="KW-0698">rRNA processing</keyword>
<dbReference type="AlphaFoldDB" id="A0A0G1MIV6"/>
<comment type="similarity">
    <text evidence="1 6">Belongs to the methyltransferase superfamily. RsmH family.</text>
</comment>
<name>A0A0G1MIV6_9BACT</name>
<evidence type="ECO:0000256" key="6">
    <source>
        <dbReference type="HAMAP-Rule" id="MF_01007"/>
    </source>
</evidence>
<dbReference type="InterPro" id="IPR029063">
    <property type="entry name" value="SAM-dependent_MTases_sf"/>
</dbReference>
<keyword evidence="3 6" id="KW-0489">Methyltransferase</keyword>